<dbReference type="InterPro" id="IPR014710">
    <property type="entry name" value="RmlC-like_jellyroll"/>
</dbReference>
<evidence type="ECO:0000313" key="2">
    <source>
        <dbReference type="Proteomes" id="UP000019918"/>
    </source>
</evidence>
<evidence type="ECO:0000313" key="1">
    <source>
        <dbReference type="EMBL" id="EXU73446.1"/>
    </source>
</evidence>
<dbReference type="PANTHER" id="PTHR37943">
    <property type="entry name" value="PROTEIN VES"/>
    <property type="match status" value="1"/>
</dbReference>
<dbReference type="Gene3D" id="2.60.120.10">
    <property type="entry name" value="Jelly Rolls"/>
    <property type="match status" value="1"/>
</dbReference>
<reference evidence="1 2" key="1">
    <citation type="submission" date="2014-02" db="EMBL/GenBank/DDBJ databases">
        <title>Draft genome of Erwinia mallotivora strain BT-MARDI, a papaya dieback pathogen.</title>
        <authorList>
            <person name="Redzuan R."/>
            <person name="Abu Bakar N."/>
            <person name="Badrun R."/>
            <person name="Mohd Raih M.F."/>
            <person name="Rozano L."/>
            <person name="Mat Amin N."/>
        </authorList>
    </citation>
    <scope>NUCLEOTIDE SEQUENCE [LARGE SCALE GENOMIC DNA]</scope>
    <source>
        <strain evidence="1 2">BT-MARDI</strain>
    </source>
</reference>
<dbReference type="PATRIC" id="fig|69222.5.peg.4423"/>
<proteinExistence type="predicted"/>
<dbReference type="RefSeq" id="WP_052018970.1">
    <property type="nucleotide sequence ID" value="NZ_JFHN01000075.1"/>
</dbReference>
<protein>
    <submittedName>
        <fullName evidence="1">HutD-family protein</fullName>
    </submittedName>
</protein>
<dbReference type="PANTHER" id="PTHR37943:SF1">
    <property type="entry name" value="PROTEIN VES"/>
    <property type="match status" value="1"/>
</dbReference>
<dbReference type="SUPFAM" id="SSF51182">
    <property type="entry name" value="RmlC-like cupins"/>
    <property type="match status" value="1"/>
</dbReference>
<gene>
    <name evidence="1" type="ORF">BG55_21665</name>
</gene>
<keyword evidence="2" id="KW-1185">Reference proteome</keyword>
<dbReference type="InterPro" id="IPR011051">
    <property type="entry name" value="RmlC_Cupin_sf"/>
</dbReference>
<accession>A0A014LV31</accession>
<dbReference type="Pfam" id="PF05962">
    <property type="entry name" value="HutD"/>
    <property type="match status" value="1"/>
</dbReference>
<dbReference type="Proteomes" id="UP000019918">
    <property type="component" value="Unassembled WGS sequence"/>
</dbReference>
<dbReference type="EMBL" id="JFHN01000075">
    <property type="protein sequence ID" value="EXU73446.1"/>
    <property type="molecule type" value="Genomic_DNA"/>
</dbReference>
<dbReference type="InterPro" id="IPR010282">
    <property type="entry name" value="Uncharacterised_HutD/Ves"/>
</dbReference>
<organism evidence="1 2">
    <name type="scientific">Erwinia mallotivora</name>
    <dbReference type="NCBI Taxonomy" id="69222"/>
    <lineage>
        <taxon>Bacteria</taxon>
        <taxon>Pseudomonadati</taxon>
        <taxon>Pseudomonadota</taxon>
        <taxon>Gammaproteobacteria</taxon>
        <taxon>Enterobacterales</taxon>
        <taxon>Erwiniaceae</taxon>
        <taxon>Erwinia</taxon>
    </lineage>
</organism>
<dbReference type="CDD" id="cd20293">
    <property type="entry name" value="cupin_HutD_N"/>
    <property type="match status" value="1"/>
</dbReference>
<comment type="caution">
    <text evidence="1">The sequence shown here is derived from an EMBL/GenBank/DDBJ whole genome shotgun (WGS) entry which is preliminary data.</text>
</comment>
<name>A0A014LV31_9GAMM</name>
<sequence length="191" mass="21130">MIHFFDTQTLPLSRWRNGGGETREIIRIPPDAENFSWRASVATITADGDFSFWPGIDRVIVLLTGDGIALHSDTAHSLILRQYQPWAFAGEESIKAKLTAGTSTDFNLMVRRATHQAQVRRMSEAFTPEPSGDGLVYVLSGTWQAGDRLLHQGQGVWWQPDDNGLFASNKDLWLHPASDGALLLLAEIVAS</sequence>
<dbReference type="STRING" id="69222.BG55_21665"/>
<dbReference type="AlphaFoldDB" id="A0A014LV31"/>
<dbReference type="OrthoDB" id="9800082at2"/>